<evidence type="ECO:0000256" key="10">
    <source>
        <dbReference type="ARBA" id="ARBA00022953"/>
    </source>
</evidence>
<dbReference type="GO" id="GO:0008174">
    <property type="term" value="F:mRNA methyltransferase activity"/>
    <property type="evidence" value="ECO:0007669"/>
    <property type="project" value="UniProtKB-UniRule"/>
</dbReference>
<dbReference type="PROSITE" id="PS50507">
    <property type="entry name" value="RDRP_SSRNA_POS"/>
    <property type="match status" value="1"/>
</dbReference>
<dbReference type="InterPro" id="IPR001788">
    <property type="entry name" value="RNA-dep_RNA_pol_alsuvir"/>
</dbReference>
<evidence type="ECO:0000256" key="11">
    <source>
        <dbReference type="SAM" id="MobiDB-lite"/>
    </source>
</evidence>
<comment type="subcellular location">
    <subcellularLocation>
        <location evidence="1">Virion</location>
    </subcellularLocation>
</comment>
<dbReference type="GO" id="GO:0016787">
    <property type="term" value="F:hydrolase activity"/>
    <property type="evidence" value="ECO:0007669"/>
    <property type="project" value="UniProtKB-KW"/>
</dbReference>
<feature type="domain" description="RdRp catalytic" evidence="12">
    <location>
        <begin position="1410"/>
        <end position="1517"/>
    </location>
</feature>
<dbReference type="Pfam" id="PF01660">
    <property type="entry name" value="Vmethyltransf"/>
    <property type="match status" value="1"/>
</dbReference>
<dbReference type="EMBL" id="MN412555">
    <property type="protein sequence ID" value="QIM55853.1"/>
    <property type="molecule type" value="Genomic_RNA"/>
</dbReference>
<keyword evidence="10" id="KW-0693">Viral RNA replication</keyword>
<dbReference type="Gene3D" id="3.40.50.300">
    <property type="entry name" value="P-loop containing nucleotide triphosphate hydrolases"/>
    <property type="match status" value="1"/>
</dbReference>
<dbReference type="GO" id="GO:0005524">
    <property type="term" value="F:ATP binding"/>
    <property type="evidence" value="ECO:0007669"/>
    <property type="project" value="UniProtKB-KW"/>
</dbReference>
<dbReference type="GO" id="GO:0006351">
    <property type="term" value="P:DNA-templated transcription"/>
    <property type="evidence" value="ECO:0007669"/>
    <property type="project" value="InterPro"/>
</dbReference>
<keyword evidence="4" id="KW-0808">Transferase</keyword>
<evidence type="ECO:0000256" key="9">
    <source>
        <dbReference type="ARBA" id="ARBA00022844"/>
    </source>
</evidence>
<sequence length="2333" mass="264784">MAFNIKFAEENYFNALPSNITDSFLREDFNNNHARFETLSQHFAFALSQAQRIYLNECGIQLAPIASKTHPHPVSKTIENHLLFSVVSHMIQNFKYVAFMSIKRSKAEYLWRRIDHEAETALVNRILDIKDIFRYDSDSVVSGGYNNFSLFCHNLSRRLCVGRLRPDCYFFHDELHYWTQSNLCEFLFKLRPKCVLATIVIPPELLEGLHSSYNSVAYSFRVVGETLFFFPDGSKGKPYQQPADCWLLKCNGISFLDQGEAVNYSIGVIESIGANHLISIQQSKVCEQVRFFKDFDCLDVRTLTPVNIEHKTHHGSLIRSWVFRKILSYIVCLKKGDTESSLAKLRQLCDSNPNPEELLLIGDFFDLLTRVKIFNKRSPWSFLGELKNYMDSWVIKSPFLRRIFPVGSKAITEMIRDWIALAAPLEVSVNCETLFFDDSFIVQSTGSSFFSSVSRLIAPISSAIDGALLSAERILSFSWLNDRETSCYSLMQHRGMLIHTDKLSSETVSDCFLHLTHVSRASQVEAELNSFEPVWDYLLGVYMPNHLQRRISNETQNLNASSSNVENLESTQVENEIVIKPAHTETGPPELSPEVNKSIPDTCVNNIPFRSRQNACFFVAVGETIKIDPETLLNRIVSSDSPNLSTAKEQILLDNPLGSKVLDNCAIFLGMRIHIYYADSIIKLNDCPDMHPINIGGKPGHLFSIRKSDSIEVVSSIGSFAAGPQAIIGGIYSKVYGAGSDSFASLSCINLQKVLTLIESFESMNFGLRVDRKSIKDGKLLSAEMLKHIKSLRAKGVDKVHFQSIPVYPFVGFAGSGKSHALTEELINGDIKQEFIFTAPRRKIIDQICDRIDSRQYDEKLKVSKRGSFSTYENTLLKPVNKTLVVVDECSLNPPGFIELLILKSIDGAIKTKTDIKNFLAYQPLSGEISSTIKSPIACIAVTGDILQSGFYSESCSKLMKYRNDLREICKSSFMQLPYLFGSRRFGQSENCISLGFYGDHVTKVNKMDDMEALKRAIGDKKDRFGVIVTSRADKSNFELDFPNVMTINESQGSTFDGVVLIVSRDFFSNPIEAVIVACTRHRKHLVIFFPKSIQSELDYLCKRYPIHSNVIMKNFDILDESISERLSSFNLITELPFGHDFEVKLEGDPFLKGELSLVQPIAIEEIKVNEPIVKENLKTHMPIAFDGSWDLQISEMRSRESREFKKERVGWSSQFKDEPNRRDIPKLNSAMLPEAVFPRHFANDDLTFWSAVKKRLVFKNPLRNAHDFEKSKPIGKDLLKVFLKHVPIKPEFNKKMYEDSIEEFEDKKISKNAAMIGAHHGRSTTDWPINEIFLFIKSQLCTKSEKMFCDAKAGQTLACFSHMILCKFAPLNRYIEKKVSEVLPSNFYIHQKKNFDELESWVLNYDFSGYCTESDYEAYDASQDAYTLSFEYELMKFLGVSNSLIDDYLFLKMHLCCKLGNLAIMRFTGEFCTFLFNTLTNMLFTFMKYDVRKTHAICFAGDDMCANARLPDNPNFKQMLKNFSLKAKVQFTRSPTFCGWNLSKHGIVKKPELIAARLAVAQQKQEVHLVIDSYYLEHLFAYTKGDLLFEILSESELEHHYNLTRFFVKHSHQLKGLAKERYLEAKSIEGGLFGECSFGSVKLAKILMSESVKTVGKYFMKGVKKAATELAMNEAQNYLHDLNARMMEKESTFLSTQVGYKGDDRMKWDYGLNQGFKIQEFNKSLHCQYRKLLLNNTVGVNIPRTKGMCAVLGQDTEGSLKLSGIQDLRISKCPLFQSESFSVKQISLMVKGSSLTQCMQKTSTVMPMLSTSELLPQSKGSNLLLQCQPAVQGSQTLFNLISLMKLKLKKYGKWPANMLCFTSELSLSLSHVFSSLSNQCRGGLYIMIQDFWTSMKPAKLDSVLTFSQGLLSSCTGQIIQFQQLIQTLCGQPGLNLNLIKSKLLTIHTSFSSTLVLCISSATSLQWSQHQVLKQALNFKQFLGQQIYLIPKLIWRMRTLLPHHLWHLLTLDWIKALRKGVCSKDPQEQQEHAGTMPNPEDKGLKQSAEHPQCQEESQTRKGWMAWLGQTLIEVKIFRKQIVQDTLCTKILKVTFGQRLKLKQSIMSIVEQLQNQIKRELGDYIWEQMIDRQNNLMMTAVAAIPAAEGVAARAAIAPSEAQQVTKARILNYYLSFLFGNLAILGTSEMTEYPTTRLEIPRPTIEGQLEITQHLPSSISLLEFVQLVKAWGAVGAGLRFSHYKLRALCEPFARQAYAFFREHRDLASNIYLKNPGSYFDCPAVVFDFNKGLPLDILRQGKNAIAVSACNQRLLNREGKKAVFAAQGEVNLSFDS</sequence>
<protein>
    <submittedName>
        <fullName evidence="14">Polyprotein</fullName>
    </submittedName>
</protein>
<keyword evidence="8" id="KW-0067">ATP-binding</keyword>
<feature type="region of interest" description="Disordered" evidence="11">
    <location>
        <begin position="2025"/>
        <end position="2055"/>
    </location>
</feature>
<proteinExistence type="predicted"/>
<organism evidence="14">
    <name type="scientific">Mume virus A</name>
    <dbReference type="NCBI Taxonomy" id="2137858"/>
    <lineage>
        <taxon>Viruses</taxon>
        <taxon>Riboviria</taxon>
        <taxon>Orthornavirae</taxon>
        <taxon>Kitrinoviricota</taxon>
        <taxon>Alsuviricetes</taxon>
        <taxon>Tymovirales</taxon>
        <taxon>Betaflexiviridae</taxon>
        <taxon>Trivirinae</taxon>
        <taxon>Capillovirus</taxon>
        <taxon>Capillovirus alphamume</taxon>
    </lineage>
</organism>
<dbReference type="InterPro" id="IPR008879">
    <property type="entry name" value="Coat_protein_tricho/vitivirus"/>
</dbReference>
<keyword evidence="6" id="KW-0547">Nucleotide-binding</keyword>
<evidence type="ECO:0000259" key="12">
    <source>
        <dbReference type="PROSITE" id="PS50507"/>
    </source>
</evidence>
<evidence type="ECO:0000256" key="8">
    <source>
        <dbReference type="ARBA" id="ARBA00022840"/>
    </source>
</evidence>
<dbReference type="PROSITE" id="PS51743">
    <property type="entry name" value="ALPHAVIRUS_MT"/>
    <property type="match status" value="1"/>
</dbReference>
<dbReference type="CDD" id="cd23245">
    <property type="entry name" value="Betaflexiviridae_RdRp"/>
    <property type="match status" value="1"/>
</dbReference>
<keyword evidence="7" id="KW-0378">Hydrolase</keyword>
<feature type="domain" description="Alphavirus-like MT" evidence="13">
    <location>
        <begin position="63"/>
        <end position="256"/>
    </location>
</feature>
<dbReference type="GO" id="GO:0039694">
    <property type="term" value="P:viral RNA genome replication"/>
    <property type="evidence" value="ECO:0007669"/>
    <property type="project" value="InterPro"/>
</dbReference>
<dbReference type="GO" id="GO:0003723">
    <property type="term" value="F:RNA binding"/>
    <property type="evidence" value="ECO:0007669"/>
    <property type="project" value="InterPro"/>
</dbReference>
<keyword evidence="2" id="KW-0696">RNA-directed RNA polymerase</keyword>
<dbReference type="GO" id="GO:0019028">
    <property type="term" value="C:viral capsid"/>
    <property type="evidence" value="ECO:0007669"/>
    <property type="project" value="UniProtKB-KW"/>
</dbReference>
<keyword evidence="5" id="KW-0548">Nucleotidyltransferase</keyword>
<dbReference type="InterPro" id="IPR007094">
    <property type="entry name" value="RNA-dir_pol_PSvirus"/>
</dbReference>
<evidence type="ECO:0000259" key="13">
    <source>
        <dbReference type="PROSITE" id="PS51743"/>
    </source>
</evidence>
<dbReference type="SUPFAM" id="SSF56672">
    <property type="entry name" value="DNA/RNA polymerases"/>
    <property type="match status" value="1"/>
</dbReference>
<evidence type="ECO:0000256" key="1">
    <source>
        <dbReference type="ARBA" id="ARBA00004328"/>
    </source>
</evidence>
<dbReference type="InterPro" id="IPR002588">
    <property type="entry name" value="Alphavirus-like_MT_dom"/>
</dbReference>
<dbReference type="GO" id="GO:0016556">
    <property type="term" value="P:mRNA modification"/>
    <property type="evidence" value="ECO:0007669"/>
    <property type="project" value="InterPro"/>
</dbReference>
<keyword evidence="9" id="KW-0946">Virion</keyword>
<dbReference type="Pfam" id="PF01443">
    <property type="entry name" value="Viral_helicase1"/>
    <property type="match status" value="2"/>
</dbReference>
<dbReference type="InterPro" id="IPR027417">
    <property type="entry name" value="P-loop_NTPase"/>
</dbReference>
<name>A0A6G8IRS5_9VIRU</name>
<dbReference type="CDD" id="cd18809">
    <property type="entry name" value="SF1_C_RecD"/>
    <property type="match status" value="1"/>
</dbReference>
<dbReference type="GO" id="GO:0003968">
    <property type="term" value="F:RNA-directed RNA polymerase activity"/>
    <property type="evidence" value="ECO:0007669"/>
    <property type="project" value="UniProtKB-KW"/>
</dbReference>
<accession>A0A6G8IRS5</accession>
<dbReference type="InterPro" id="IPR027351">
    <property type="entry name" value="(+)RNA_virus_helicase_core_dom"/>
</dbReference>
<evidence type="ECO:0000256" key="6">
    <source>
        <dbReference type="ARBA" id="ARBA00022741"/>
    </source>
</evidence>
<dbReference type="Pfam" id="PF05892">
    <property type="entry name" value="Tricho_coat"/>
    <property type="match status" value="1"/>
</dbReference>
<feature type="compositionally biased region" description="Basic and acidic residues" evidence="11">
    <location>
        <begin position="2039"/>
        <end position="2048"/>
    </location>
</feature>
<keyword evidence="3" id="KW-0167">Capsid protein</keyword>
<reference evidence="14" key="1">
    <citation type="submission" date="2019-09" db="EMBL/GenBank/DDBJ databases">
        <authorList>
            <person name="Zheng Y.Y."/>
            <person name="Cui B.M."/>
        </authorList>
    </citation>
    <scope>NUCLEOTIDE SEQUENCE</scope>
    <source>
        <strain evidence="14">Pp</strain>
    </source>
</reference>
<dbReference type="InterPro" id="IPR043502">
    <property type="entry name" value="DNA/RNA_pol_sf"/>
</dbReference>
<dbReference type="SUPFAM" id="SSF52540">
    <property type="entry name" value="P-loop containing nucleoside triphosphate hydrolases"/>
    <property type="match status" value="2"/>
</dbReference>
<evidence type="ECO:0000256" key="5">
    <source>
        <dbReference type="ARBA" id="ARBA00022695"/>
    </source>
</evidence>
<evidence type="ECO:0000256" key="4">
    <source>
        <dbReference type="ARBA" id="ARBA00022679"/>
    </source>
</evidence>
<evidence type="ECO:0000256" key="3">
    <source>
        <dbReference type="ARBA" id="ARBA00022561"/>
    </source>
</evidence>
<dbReference type="GO" id="GO:0006396">
    <property type="term" value="P:RNA processing"/>
    <property type="evidence" value="ECO:0007669"/>
    <property type="project" value="InterPro"/>
</dbReference>
<evidence type="ECO:0000256" key="2">
    <source>
        <dbReference type="ARBA" id="ARBA00022484"/>
    </source>
</evidence>
<evidence type="ECO:0000256" key="7">
    <source>
        <dbReference type="ARBA" id="ARBA00022801"/>
    </source>
</evidence>
<dbReference type="Pfam" id="PF00978">
    <property type="entry name" value="RdRP_2"/>
    <property type="match status" value="1"/>
</dbReference>
<evidence type="ECO:0000313" key="14">
    <source>
        <dbReference type="EMBL" id="QIM55853.1"/>
    </source>
</evidence>